<feature type="compositionally biased region" description="Polar residues" evidence="2">
    <location>
        <begin position="315"/>
        <end position="327"/>
    </location>
</feature>
<feature type="compositionally biased region" description="Pro residues" evidence="2">
    <location>
        <begin position="98"/>
        <end position="115"/>
    </location>
</feature>
<proteinExistence type="predicted"/>
<dbReference type="InterPro" id="IPR036181">
    <property type="entry name" value="MIT_dom_sf"/>
</dbReference>
<keyword evidence="1" id="KW-0175">Coiled coil</keyword>
<gene>
    <name evidence="4" type="ORF">B0H66DRAFT_479462</name>
</gene>
<feature type="region of interest" description="Disordered" evidence="2">
    <location>
        <begin position="311"/>
        <end position="376"/>
    </location>
</feature>
<feature type="compositionally biased region" description="Basic and acidic residues" evidence="2">
    <location>
        <begin position="467"/>
        <end position="490"/>
    </location>
</feature>
<feature type="compositionally biased region" description="Polar residues" evidence="2">
    <location>
        <begin position="335"/>
        <end position="349"/>
    </location>
</feature>
<dbReference type="Pfam" id="PF04212">
    <property type="entry name" value="MIT"/>
    <property type="match status" value="1"/>
</dbReference>
<dbReference type="PANTHER" id="PTHR37327">
    <property type="entry name" value="CHROMOSOME 1, WHOLE GENOME SHOTGUN SEQUENCE"/>
    <property type="match status" value="1"/>
</dbReference>
<comment type="caution">
    <text evidence="4">The sequence shown here is derived from an EMBL/GenBank/DDBJ whole genome shotgun (WGS) entry which is preliminary data.</text>
</comment>
<dbReference type="Gene3D" id="1.20.58.80">
    <property type="entry name" value="Phosphotransferase system, lactose/cellobiose-type IIA subunit"/>
    <property type="match status" value="1"/>
</dbReference>
<feature type="region of interest" description="Disordered" evidence="2">
    <location>
        <begin position="780"/>
        <end position="976"/>
    </location>
</feature>
<feature type="compositionally biased region" description="Low complexity" evidence="2">
    <location>
        <begin position="847"/>
        <end position="858"/>
    </location>
</feature>
<dbReference type="SUPFAM" id="SSF116846">
    <property type="entry name" value="MIT domain"/>
    <property type="match status" value="1"/>
</dbReference>
<feature type="region of interest" description="Disordered" evidence="2">
    <location>
        <begin position="442"/>
        <end position="647"/>
    </location>
</feature>
<feature type="compositionally biased region" description="Basic and acidic residues" evidence="2">
    <location>
        <begin position="350"/>
        <end position="361"/>
    </location>
</feature>
<dbReference type="EMBL" id="JAUEDM010000005">
    <property type="protein sequence ID" value="KAK3316843.1"/>
    <property type="molecule type" value="Genomic_DNA"/>
</dbReference>
<reference evidence="4" key="1">
    <citation type="journal article" date="2023" name="Mol. Phylogenet. Evol.">
        <title>Genome-scale phylogeny and comparative genomics of the fungal order Sordariales.</title>
        <authorList>
            <person name="Hensen N."/>
            <person name="Bonometti L."/>
            <person name="Westerberg I."/>
            <person name="Brannstrom I.O."/>
            <person name="Guillou S."/>
            <person name="Cros-Aarteil S."/>
            <person name="Calhoun S."/>
            <person name="Haridas S."/>
            <person name="Kuo A."/>
            <person name="Mondo S."/>
            <person name="Pangilinan J."/>
            <person name="Riley R."/>
            <person name="LaButti K."/>
            <person name="Andreopoulos B."/>
            <person name="Lipzen A."/>
            <person name="Chen C."/>
            <person name="Yan M."/>
            <person name="Daum C."/>
            <person name="Ng V."/>
            <person name="Clum A."/>
            <person name="Steindorff A."/>
            <person name="Ohm R.A."/>
            <person name="Martin F."/>
            <person name="Silar P."/>
            <person name="Natvig D.O."/>
            <person name="Lalanne C."/>
            <person name="Gautier V."/>
            <person name="Ament-Velasquez S.L."/>
            <person name="Kruys A."/>
            <person name="Hutchinson M.I."/>
            <person name="Powell A.J."/>
            <person name="Barry K."/>
            <person name="Miller A.N."/>
            <person name="Grigoriev I.V."/>
            <person name="Debuchy R."/>
            <person name="Gladieux P."/>
            <person name="Hiltunen Thoren M."/>
            <person name="Johannesson H."/>
        </authorList>
    </citation>
    <scope>NUCLEOTIDE SEQUENCE</scope>
    <source>
        <strain evidence="4">CBS 118394</strain>
    </source>
</reference>
<feature type="compositionally biased region" description="Low complexity" evidence="2">
    <location>
        <begin position="630"/>
        <end position="645"/>
    </location>
</feature>
<accession>A0AAE0I1G9</accession>
<feature type="region of interest" description="Disordered" evidence="2">
    <location>
        <begin position="737"/>
        <end position="761"/>
    </location>
</feature>
<dbReference type="PANTHER" id="PTHR37327:SF1">
    <property type="entry name" value="MICROTUBULE INTERACTING AND TRANSPORT DOMAIN-CONTAINING PROTEIN"/>
    <property type="match status" value="1"/>
</dbReference>
<feature type="compositionally biased region" description="Low complexity" evidence="2">
    <location>
        <begin position="962"/>
        <end position="976"/>
    </location>
</feature>
<feature type="compositionally biased region" description="Pro residues" evidence="2">
    <location>
        <begin position="827"/>
        <end position="846"/>
    </location>
</feature>
<feature type="compositionally biased region" description="Pro residues" evidence="2">
    <location>
        <begin position="230"/>
        <end position="241"/>
    </location>
</feature>
<feature type="coiled-coil region" evidence="1">
    <location>
        <begin position="698"/>
        <end position="733"/>
    </location>
</feature>
<feature type="compositionally biased region" description="Polar residues" evidence="2">
    <location>
        <begin position="454"/>
        <end position="466"/>
    </location>
</feature>
<feature type="compositionally biased region" description="Acidic residues" evidence="2">
    <location>
        <begin position="747"/>
        <end position="761"/>
    </location>
</feature>
<feature type="region of interest" description="Disordered" evidence="2">
    <location>
        <begin position="1"/>
        <end position="278"/>
    </location>
</feature>
<dbReference type="Proteomes" id="UP001283341">
    <property type="component" value="Unassembled WGS sequence"/>
</dbReference>
<feature type="compositionally biased region" description="Low complexity" evidence="2">
    <location>
        <begin position="148"/>
        <end position="160"/>
    </location>
</feature>
<feature type="compositionally biased region" description="Pro residues" evidence="2">
    <location>
        <begin position="563"/>
        <end position="585"/>
    </location>
</feature>
<dbReference type="InterPro" id="IPR007330">
    <property type="entry name" value="MIT_dom"/>
</dbReference>
<organism evidence="4 5">
    <name type="scientific">Apodospora peruviana</name>
    <dbReference type="NCBI Taxonomy" id="516989"/>
    <lineage>
        <taxon>Eukaryota</taxon>
        <taxon>Fungi</taxon>
        <taxon>Dikarya</taxon>
        <taxon>Ascomycota</taxon>
        <taxon>Pezizomycotina</taxon>
        <taxon>Sordariomycetes</taxon>
        <taxon>Sordariomycetidae</taxon>
        <taxon>Sordariales</taxon>
        <taxon>Lasiosphaeriaceae</taxon>
        <taxon>Apodospora</taxon>
    </lineage>
</organism>
<evidence type="ECO:0000256" key="1">
    <source>
        <dbReference type="SAM" id="Coils"/>
    </source>
</evidence>
<feature type="compositionally biased region" description="Low complexity" evidence="2">
    <location>
        <begin position="876"/>
        <end position="891"/>
    </location>
</feature>
<sequence>MPLPRSPVAPSTQNQNPPPTNAISTTTPPEPTGYAGTPSFSSPSPRKRLTNRDFASPSGNSYHHRFLSLDSRVPAAQPAYPNPHVESAATANRRPSYTPFPPEPLTPTLLLPPEPTARETSSACRDTFNESTSPTSAPYPVKELEPPRASGRSRSSSAGALSDSFRNLNRWSASTTSSRTSTGFTSLTKRISIEVFGGKGGSPKQKSHRSRPSTSSLSPRQTASARTRPESPPPAPVPPLQSLPQISIGPSLEEEVRQTNVLSRDSPIPRPRFLLRPSDDTGLYWDGAPQIPEDNSGLSSQLDPAKSLLPAATITPGNTMPYTQNGESRGHSRNRSNGANGSTDTNSSTKNRDRGERDRGNRGPSQRTMLSKALQKANTAVELDNAQNTEGARRAYSEACNLLQQVLERTSAEEDRKKLEAIYTLYMSRISDLDEQFAGQDFVDKELPRRPESGDNQEFTGSQINRTEGDLGAEERSPRSARDLDFERDLTIPSYSVPMSAARRPSSSKGPPGLSILSAQTATEPRDGTTSSLPNQYSLQSAFSRSRLGGGSTLQPHTESGYMPPPLSPRRPPSPAKPPPPPPQRESPERPVRPEYYMTGANLAPSGTANGHKRGTSHESISWLDPIDESGGSSASSVHSRSSSLRIRRKHIRAASGDTEAEFDAALDDAIEAAYDDGFEPETQYGASRYQEDTEVAVANTLRRVELARERVRESEREALVEANEREKRLRLQQQIEDEEYRRQEGLAEDFYDGNSSEDEERMLEEMTNGYVIEDFAFAPNSKPSVPRESDSSGLTSRTWHSSMGSNPPTATTVLTTVSENTVLPQPKGPVPPPPTQPLPQLPPQPSSAGSQGSSQSVRNRRLSGQNPKQLKIETTKIAPAAPATAGAAIPQQPRTSSYIVQQRQALSAGPNRTTGPLSSRPSVSPAPGTMDGSATPPLPTGFVQEDLPRSGSPSVARPGLRKNFSSSSLRSMKSRNLSVSHIDDASDLSPGTPLSNQYGIGGSATRLPALPSIPTPLVGTFRERSDTSATGGLHLFDNGFHSPSSPGSPNLMLPDAPAPLEPCPNDVMLRPFWLMRCLYQTLCHPRGGYLSNKLFVPREVWRVKGVKLKNVEDKIANCDYLTAALQKLGKVDTCDADAVLEEMQALEGVLEQVQATLTRKLGSEVGVHGTNAMFKDASAVENDAAAMLRSASVSAKSSSFSWRRLRSKNSSANLPNLATSYGGKGGSGGASTSTTPVDGSSGRDILLPSLPMTTHPTSRPTKRDIGSVYFSGPNANYMSSLARLFDAAQSIDQIARQVEDPGLRHADKTQVGLELCTRHAAEFFGFYVCRFVLSDLTMMLDKFVKRGSEWVLV</sequence>
<feature type="compositionally biased region" description="Polar residues" evidence="2">
    <location>
        <begin position="517"/>
        <end position="544"/>
    </location>
</feature>
<feature type="compositionally biased region" description="Polar residues" evidence="2">
    <location>
        <begin position="893"/>
        <end position="923"/>
    </location>
</feature>
<name>A0AAE0I1G9_9PEZI</name>
<evidence type="ECO:0000259" key="3">
    <source>
        <dbReference type="Pfam" id="PF04212"/>
    </source>
</evidence>
<evidence type="ECO:0000313" key="5">
    <source>
        <dbReference type="Proteomes" id="UP001283341"/>
    </source>
</evidence>
<feature type="region of interest" description="Disordered" evidence="2">
    <location>
        <begin position="284"/>
        <end position="303"/>
    </location>
</feature>
<feature type="compositionally biased region" description="Polar residues" evidence="2">
    <location>
        <begin position="792"/>
        <end position="822"/>
    </location>
</feature>
<feature type="region of interest" description="Disordered" evidence="2">
    <location>
        <begin position="1214"/>
        <end position="1266"/>
    </location>
</feature>
<feature type="compositionally biased region" description="Basic and acidic residues" evidence="2">
    <location>
        <begin position="442"/>
        <end position="453"/>
    </location>
</feature>
<protein>
    <recommendedName>
        <fullName evidence="3">MIT domain-containing protein</fullName>
    </recommendedName>
</protein>
<evidence type="ECO:0000256" key="2">
    <source>
        <dbReference type="SAM" id="MobiDB-lite"/>
    </source>
</evidence>
<reference evidence="4" key="2">
    <citation type="submission" date="2023-06" db="EMBL/GenBank/DDBJ databases">
        <authorList>
            <consortium name="Lawrence Berkeley National Laboratory"/>
            <person name="Haridas S."/>
            <person name="Hensen N."/>
            <person name="Bonometti L."/>
            <person name="Westerberg I."/>
            <person name="Brannstrom I.O."/>
            <person name="Guillou S."/>
            <person name="Cros-Aarteil S."/>
            <person name="Calhoun S."/>
            <person name="Kuo A."/>
            <person name="Mondo S."/>
            <person name="Pangilinan J."/>
            <person name="Riley R."/>
            <person name="Labutti K."/>
            <person name="Andreopoulos B."/>
            <person name="Lipzen A."/>
            <person name="Chen C."/>
            <person name="Yanf M."/>
            <person name="Daum C."/>
            <person name="Ng V."/>
            <person name="Clum A."/>
            <person name="Steindorff A."/>
            <person name="Ohm R."/>
            <person name="Martin F."/>
            <person name="Silar P."/>
            <person name="Natvig D."/>
            <person name="Lalanne C."/>
            <person name="Gautier V."/>
            <person name="Ament-Velasquez S.L."/>
            <person name="Kruys A."/>
            <person name="Hutchinson M.I."/>
            <person name="Powell A.J."/>
            <person name="Barry K."/>
            <person name="Miller A.N."/>
            <person name="Grigoriev I.V."/>
            <person name="Debuchy R."/>
            <person name="Gladieux P."/>
            <person name="Thoren M.H."/>
            <person name="Johannesson H."/>
        </authorList>
    </citation>
    <scope>NUCLEOTIDE SEQUENCE</scope>
    <source>
        <strain evidence="4">CBS 118394</strain>
    </source>
</reference>
<feature type="compositionally biased region" description="Low complexity" evidence="2">
    <location>
        <begin position="172"/>
        <end position="188"/>
    </location>
</feature>
<feature type="domain" description="MIT" evidence="3">
    <location>
        <begin position="370"/>
        <end position="434"/>
    </location>
</feature>
<feature type="compositionally biased region" description="Polar residues" evidence="2">
    <location>
        <begin position="118"/>
        <end position="136"/>
    </location>
</feature>
<evidence type="ECO:0000313" key="4">
    <source>
        <dbReference type="EMBL" id="KAK3316843.1"/>
    </source>
</evidence>
<keyword evidence="5" id="KW-1185">Reference proteome</keyword>